<evidence type="ECO:0000256" key="7">
    <source>
        <dbReference type="ARBA" id="ARBA00022763"/>
    </source>
</evidence>
<dbReference type="SUPFAM" id="SSF81901">
    <property type="entry name" value="HCP-like"/>
    <property type="match status" value="1"/>
</dbReference>
<feature type="compositionally biased region" description="Basic and acidic residues" evidence="14">
    <location>
        <begin position="496"/>
        <end position="509"/>
    </location>
</feature>
<keyword evidence="16" id="KW-1185">Reference proteome</keyword>
<feature type="compositionally biased region" description="Polar residues" evidence="14">
    <location>
        <begin position="1220"/>
        <end position="1229"/>
    </location>
</feature>
<dbReference type="PROSITE" id="PS50293">
    <property type="entry name" value="TPR_REGION"/>
    <property type="match status" value="1"/>
</dbReference>
<dbReference type="PANTHER" id="PTHR47684">
    <property type="entry name" value="PROTEIN TONSOKU"/>
    <property type="match status" value="1"/>
</dbReference>
<gene>
    <name evidence="15" type="ORF">FNV43_RR18846</name>
</gene>
<evidence type="ECO:0000256" key="9">
    <source>
        <dbReference type="ARBA" id="ARBA00022853"/>
    </source>
</evidence>
<evidence type="ECO:0000313" key="16">
    <source>
        <dbReference type="Proteomes" id="UP000796880"/>
    </source>
</evidence>
<keyword evidence="4" id="KW-0158">Chromosome</keyword>
<dbReference type="GO" id="GO:0005654">
    <property type="term" value="C:nucleoplasm"/>
    <property type="evidence" value="ECO:0007669"/>
    <property type="project" value="UniProtKB-SubCell"/>
</dbReference>
<evidence type="ECO:0000256" key="5">
    <source>
        <dbReference type="ARBA" id="ARBA00022614"/>
    </source>
</evidence>
<dbReference type="PANTHER" id="PTHR47684:SF1">
    <property type="entry name" value="PROTEIN TONSOKU"/>
    <property type="match status" value="1"/>
</dbReference>
<feature type="region of interest" description="Disordered" evidence="14">
    <location>
        <begin position="496"/>
        <end position="538"/>
    </location>
</feature>
<dbReference type="EMBL" id="VOIH02000008">
    <property type="protein sequence ID" value="KAF3440562.1"/>
    <property type="molecule type" value="Genomic_DNA"/>
</dbReference>
<feature type="repeat" description="TPR" evidence="13">
    <location>
        <begin position="248"/>
        <end position="281"/>
    </location>
</feature>
<sequence>MGRDDAKLSAAKRAYRNAKAEGNHQEEARWANVVGDILKNRGEYVEALKWLKIDYEVSVKYLTQRHCLPTCQSLGEVYLRLEYFSDALLYQKKHLEFAKDTNDLVEQQRASTQLGRTYHEMFVRSEDDHCSIRNAKKYFKCAMKLAQTLKDNPPINNCSFLKEYIDAHNNIGMLEIDLDNFEEAQKILMRGLQICDEEEVMEDDDGRSRLHHNLGNVYMELRMWDKAREHIEKDILICKRIGHCQGEAKGYINLGELHNRVQKYDEALRCYQRALNLAKSMEDEDALVRQIDQNIKVVKQAINEMGDLKNEEQNFKKLTRDMYIARGTPRERKCLLQQNASLDYLIEKARMLSAWMKLREFAKSKKRIASELCDREKLSDSYLAIGESYQKLRKFSKSLKWYMKSWEIYKSIGNQEGQALTKISIGEVLDSDGNWQGALDAFEESYRISVQSNLPSIQLSALENMHYSQMIRFDNAEESRRLQLLIDKLKQQHSRELETQDVAEDHCSETDTEGNNHASYDRSNICFSPESSESNPSISKSLASVEELNDNVPLISLIQSKRSLPKMVPIGKQSNPTKPTELSPECLSKSISNQQTIVTKSTSPIVGRKRVRVVLSDDEDDMLDEVESSRGRTHNYPVEDVTKSYEFENRSNKGSPVYIIQDVSAVDSKYVTGSCNPVNIEESFSSHKTTSPYVSTRSGKAFRSSSNDEVAIASGLAASTCKCEINVSENLLHKYNAAHPKLHAPGVEYDPCITFKIGGELIYLKTNSSIAIDISSIESLKVELACLYYLQLPMEKRSEGLFPIVQLIKCGERVIESLEAIESLKDHMGKVLVEAFIDGWVQKRLMKLYIDCCKELFETPNMKLLKKLYDLEVSDDEVIVSECDLQDLSIIPLLNALHAHKTFAMLDLSHNLLGNGTMEKLQHVFTLSSQKYGGLMLDLHCNRFGPTALFQICECPVLFARLEVLNVSGNRLTDACASYLSTILEKCQALCSLNIEHCSITSRTIQKVADALGPGSVLEQLCIGHNNHISGSAITNLLDKLATLKRFSKLNLNGLKLSKHVIDSLSQLAKNSCLSTLMLGETGIGTDGALQVTESLFNLTEEAVKLDLSYCGLTSKYILKLNTDVSLVCGILELNLSGNPIMQEGSDVVLSLLSNPQCCLKVLVLSKCQLGVIGILQIVQALAGNGSLEELSLSDNAHLDRYYPPQHDIPKGSSELLEPNFSTSKSSPKVSAPEEVEPSQQDLCIVNTDYNQLEVADSEDGPVRVEAATSGIDDSCASSSQRELSPPECQFIQELSSAICNAKNLRLLDLSNNGLSTEAADMLYTAWSTSRPGSACKHIKKRTIHLLMEGIKCCVKPCCRKD</sequence>
<dbReference type="PROSITE" id="PS50005">
    <property type="entry name" value="TPR"/>
    <property type="match status" value="1"/>
</dbReference>
<evidence type="ECO:0000313" key="15">
    <source>
        <dbReference type="EMBL" id="KAF3440562.1"/>
    </source>
</evidence>
<dbReference type="Pfam" id="PF13181">
    <property type="entry name" value="TPR_8"/>
    <property type="match status" value="1"/>
</dbReference>
<dbReference type="InterPro" id="IPR011990">
    <property type="entry name" value="TPR-like_helical_dom_sf"/>
</dbReference>
<evidence type="ECO:0000256" key="12">
    <source>
        <dbReference type="ARBA" id="ARBA00069409"/>
    </source>
</evidence>
<keyword evidence="9" id="KW-0156">Chromatin regulator</keyword>
<evidence type="ECO:0000256" key="4">
    <source>
        <dbReference type="ARBA" id="ARBA00022454"/>
    </source>
</evidence>
<evidence type="ECO:0000256" key="11">
    <source>
        <dbReference type="ARBA" id="ARBA00023242"/>
    </source>
</evidence>
<evidence type="ECO:0000256" key="1">
    <source>
        <dbReference type="ARBA" id="ARBA00004286"/>
    </source>
</evidence>
<dbReference type="SUPFAM" id="SSF52047">
    <property type="entry name" value="RNI-like"/>
    <property type="match status" value="1"/>
</dbReference>
<dbReference type="Proteomes" id="UP000796880">
    <property type="component" value="Unassembled WGS sequence"/>
</dbReference>
<dbReference type="GO" id="GO:0040029">
    <property type="term" value="P:epigenetic regulation of gene expression"/>
    <property type="evidence" value="ECO:0007669"/>
    <property type="project" value="InterPro"/>
</dbReference>
<keyword evidence="8 13" id="KW-0802">TPR repeat</keyword>
<dbReference type="OrthoDB" id="626167at2759"/>
<feature type="region of interest" description="Disordered" evidence="14">
    <location>
        <begin position="1202"/>
        <end position="1238"/>
    </location>
</feature>
<protein>
    <recommendedName>
        <fullName evidence="12">Protein TONSOKU</fullName>
    </recommendedName>
</protein>
<evidence type="ECO:0000256" key="10">
    <source>
        <dbReference type="ARBA" id="ARBA00023204"/>
    </source>
</evidence>
<dbReference type="InterPro" id="IPR032675">
    <property type="entry name" value="LRR_dom_sf"/>
</dbReference>
<dbReference type="SMART" id="SM00028">
    <property type="entry name" value="TPR"/>
    <property type="match status" value="6"/>
</dbReference>
<dbReference type="FunFam" id="1.25.40.10:FF:000961">
    <property type="entry name" value="Protein TONSOKU"/>
    <property type="match status" value="1"/>
</dbReference>
<keyword evidence="11" id="KW-0539">Nucleus</keyword>
<evidence type="ECO:0000256" key="13">
    <source>
        <dbReference type="PROSITE-ProRule" id="PRU00339"/>
    </source>
</evidence>
<keyword evidence="6" id="KW-0677">Repeat</keyword>
<dbReference type="SMART" id="SM00368">
    <property type="entry name" value="LRR_RI"/>
    <property type="match status" value="6"/>
</dbReference>
<dbReference type="FunFam" id="3.80.10.10:FF:000500">
    <property type="entry name" value="Protein TONSOKU"/>
    <property type="match status" value="1"/>
</dbReference>
<evidence type="ECO:0000256" key="8">
    <source>
        <dbReference type="ARBA" id="ARBA00022803"/>
    </source>
</evidence>
<evidence type="ECO:0000256" key="3">
    <source>
        <dbReference type="ARBA" id="ARBA00010999"/>
    </source>
</evidence>
<feature type="compositionally biased region" description="Polar residues" evidence="14">
    <location>
        <begin position="513"/>
        <end position="526"/>
    </location>
</feature>
<comment type="similarity">
    <text evidence="3">Belongs to the Tonsoku family.</text>
</comment>
<name>A0A8K0GTA9_9ROSA</name>
<evidence type="ECO:0000256" key="6">
    <source>
        <dbReference type="ARBA" id="ARBA00022737"/>
    </source>
</evidence>
<comment type="subcellular location">
    <subcellularLocation>
        <location evidence="1">Chromosome</location>
    </subcellularLocation>
    <subcellularLocation>
        <location evidence="2">Nucleus</location>
        <location evidence="2">Nucleoplasm</location>
    </subcellularLocation>
</comment>
<keyword evidence="5" id="KW-0433">Leucine-rich repeat</keyword>
<dbReference type="InterPro" id="IPR019734">
    <property type="entry name" value="TPR_rpt"/>
</dbReference>
<dbReference type="Gene3D" id="1.25.40.10">
    <property type="entry name" value="Tetratricopeptide repeat domain"/>
    <property type="match status" value="2"/>
</dbReference>
<dbReference type="GO" id="GO:0072423">
    <property type="term" value="P:response to DNA damage checkpoint signaling"/>
    <property type="evidence" value="ECO:0007669"/>
    <property type="project" value="InterPro"/>
</dbReference>
<keyword evidence="7" id="KW-0227">DNA damage</keyword>
<accession>A0A8K0GTA9</accession>
<reference evidence="15" key="1">
    <citation type="submission" date="2020-03" db="EMBL/GenBank/DDBJ databases">
        <title>A high-quality chromosome-level genome assembly of a woody plant with both climbing and erect habits, Rhamnella rubrinervis.</title>
        <authorList>
            <person name="Lu Z."/>
            <person name="Yang Y."/>
            <person name="Zhu X."/>
            <person name="Sun Y."/>
        </authorList>
    </citation>
    <scope>NUCLEOTIDE SEQUENCE</scope>
    <source>
        <strain evidence="15">BYM</strain>
        <tissue evidence="15">Leaf</tissue>
    </source>
</reference>
<dbReference type="GO" id="GO:0006281">
    <property type="term" value="P:DNA repair"/>
    <property type="evidence" value="ECO:0007669"/>
    <property type="project" value="UniProtKB-KW"/>
</dbReference>
<dbReference type="Pfam" id="PF13424">
    <property type="entry name" value="TPR_12"/>
    <property type="match status" value="1"/>
</dbReference>
<evidence type="ECO:0000256" key="14">
    <source>
        <dbReference type="SAM" id="MobiDB-lite"/>
    </source>
</evidence>
<keyword evidence="10" id="KW-0234">DNA repair</keyword>
<evidence type="ECO:0000256" key="2">
    <source>
        <dbReference type="ARBA" id="ARBA00004642"/>
    </source>
</evidence>
<dbReference type="GO" id="GO:0042393">
    <property type="term" value="F:histone binding"/>
    <property type="evidence" value="ECO:0007669"/>
    <property type="project" value="UniProtKB-ARBA"/>
</dbReference>
<feature type="compositionally biased region" description="Low complexity" evidence="14">
    <location>
        <begin position="528"/>
        <end position="538"/>
    </location>
</feature>
<dbReference type="Gene3D" id="3.80.10.10">
    <property type="entry name" value="Ribonuclease Inhibitor"/>
    <property type="match status" value="1"/>
</dbReference>
<dbReference type="GO" id="GO:0005694">
    <property type="term" value="C:chromosome"/>
    <property type="evidence" value="ECO:0007669"/>
    <property type="project" value="UniProtKB-SubCell"/>
</dbReference>
<dbReference type="SUPFAM" id="SSF48452">
    <property type="entry name" value="TPR-like"/>
    <property type="match status" value="2"/>
</dbReference>
<proteinExistence type="inferred from homology"/>
<comment type="caution">
    <text evidence="15">The sequence shown here is derived from an EMBL/GenBank/DDBJ whole genome shotgun (WGS) entry which is preliminary data.</text>
</comment>
<dbReference type="InterPro" id="IPR044227">
    <property type="entry name" value="TONSOKU"/>
</dbReference>
<dbReference type="GO" id="GO:0009933">
    <property type="term" value="P:meristem structural organization"/>
    <property type="evidence" value="ECO:0007669"/>
    <property type="project" value="InterPro"/>
</dbReference>
<organism evidence="15 16">
    <name type="scientific">Rhamnella rubrinervis</name>
    <dbReference type="NCBI Taxonomy" id="2594499"/>
    <lineage>
        <taxon>Eukaryota</taxon>
        <taxon>Viridiplantae</taxon>
        <taxon>Streptophyta</taxon>
        <taxon>Embryophyta</taxon>
        <taxon>Tracheophyta</taxon>
        <taxon>Spermatophyta</taxon>
        <taxon>Magnoliopsida</taxon>
        <taxon>eudicotyledons</taxon>
        <taxon>Gunneridae</taxon>
        <taxon>Pentapetalae</taxon>
        <taxon>rosids</taxon>
        <taxon>fabids</taxon>
        <taxon>Rosales</taxon>
        <taxon>Rhamnaceae</taxon>
        <taxon>rhamnoid group</taxon>
        <taxon>Rhamneae</taxon>
        <taxon>Rhamnella</taxon>
    </lineage>
</organism>